<feature type="domain" description="D-isomer specific 2-hydroxyacid dehydrogenase NAD-binding" evidence="4">
    <location>
        <begin position="345"/>
        <end position="404"/>
    </location>
</feature>
<dbReference type="InterPro" id="IPR006140">
    <property type="entry name" value="D-isomer_DH_NAD-bd"/>
</dbReference>
<feature type="domain" description="D-isomer specific 2-hydroxyacid dehydrogenase NAD-binding" evidence="4">
    <location>
        <begin position="180"/>
        <end position="313"/>
    </location>
</feature>
<reference evidence="5" key="1">
    <citation type="submission" date="2020-02" db="EMBL/GenBank/DDBJ databases">
        <authorList>
            <person name="Palmer J.M."/>
        </authorList>
    </citation>
    <scope>NUCLEOTIDE SEQUENCE</scope>
    <source>
        <strain evidence="5">EPUS1.4</strain>
        <tissue evidence="5">Thallus</tissue>
    </source>
</reference>
<evidence type="ECO:0000256" key="3">
    <source>
        <dbReference type="SAM" id="MobiDB-lite"/>
    </source>
</evidence>
<comment type="caution">
    <text evidence="5">The sequence shown here is derived from an EMBL/GenBank/DDBJ whole genome shotgun (WGS) entry which is preliminary data.</text>
</comment>
<dbReference type="EMBL" id="JAACFV010000055">
    <property type="protein sequence ID" value="KAF7508380.1"/>
    <property type="molecule type" value="Genomic_DNA"/>
</dbReference>
<keyword evidence="1" id="KW-0560">Oxidoreductase</keyword>
<feature type="region of interest" description="Disordered" evidence="3">
    <location>
        <begin position="314"/>
        <end position="387"/>
    </location>
</feature>
<name>A0A8H7AFW3_9EURO</name>
<dbReference type="PANTHER" id="PTHR43333">
    <property type="entry name" value="2-HACID_DH_C DOMAIN-CONTAINING PROTEIN"/>
    <property type="match status" value="1"/>
</dbReference>
<organism evidence="5 6">
    <name type="scientific">Endocarpon pusillum</name>
    <dbReference type="NCBI Taxonomy" id="364733"/>
    <lineage>
        <taxon>Eukaryota</taxon>
        <taxon>Fungi</taxon>
        <taxon>Dikarya</taxon>
        <taxon>Ascomycota</taxon>
        <taxon>Pezizomycotina</taxon>
        <taxon>Eurotiomycetes</taxon>
        <taxon>Chaetothyriomycetidae</taxon>
        <taxon>Verrucariales</taxon>
        <taxon>Verrucariaceae</taxon>
        <taxon>Endocarpon</taxon>
    </lineage>
</organism>
<keyword evidence="2" id="KW-0520">NAD</keyword>
<evidence type="ECO:0000259" key="4">
    <source>
        <dbReference type="Pfam" id="PF02826"/>
    </source>
</evidence>
<dbReference type="SUPFAM" id="SSF51735">
    <property type="entry name" value="NAD(P)-binding Rossmann-fold domains"/>
    <property type="match status" value="1"/>
</dbReference>
<feature type="compositionally biased region" description="Basic residues" evidence="3">
    <location>
        <begin position="371"/>
        <end position="380"/>
    </location>
</feature>
<gene>
    <name evidence="5" type="ORF">GJ744_009371</name>
</gene>
<dbReference type="OrthoDB" id="298012at2759"/>
<dbReference type="Pfam" id="PF02826">
    <property type="entry name" value="2-Hacid_dh_C"/>
    <property type="match status" value="2"/>
</dbReference>
<dbReference type="GO" id="GO:0051287">
    <property type="term" value="F:NAD binding"/>
    <property type="evidence" value="ECO:0007669"/>
    <property type="project" value="InterPro"/>
</dbReference>
<dbReference type="Gene3D" id="3.40.50.720">
    <property type="entry name" value="NAD(P)-binding Rossmann-like Domain"/>
    <property type="match status" value="2"/>
</dbReference>
<dbReference type="GO" id="GO:0016491">
    <property type="term" value="F:oxidoreductase activity"/>
    <property type="evidence" value="ECO:0007669"/>
    <property type="project" value="UniProtKB-KW"/>
</dbReference>
<protein>
    <recommendedName>
        <fullName evidence="4">D-isomer specific 2-hydroxyacid dehydrogenase NAD-binding domain-containing protein</fullName>
    </recommendedName>
</protein>
<evidence type="ECO:0000313" key="6">
    <source>
        <dbReference type="Proteomes" id="UP000606974"/>
    </source>
</evidence>
<evidence type="ECO:0000313" key="5">
    <source>
        <dbReference type="EMBL" id="KAF7508380.1"/>
    </source>
</evidence>
<evidence type="ECO:0000256" key="2">
    <source>
        <dbReference type="ARBA" id="ARBA00023027"/>
    </source>
</evidence>
<keyword evidence="6" id="KW-1185">Reference proteome</keyword>
<evidence type="ECO:0000256" key="1">
    <source>
        <dbReference type="ARBA" id="ARBA00023002"/>
    </source>
</evidence>
<feature type="compositionally biased region" description="Pro residues" evidence="3">
    <location>
        <begin position="328"/>
        <end position="344"/>
    </location>
</feature>
<sequence>MVKLHNLSANATSIMARFKEETELEDKLLESIPLSVAHIIKKPFGLRPLPAHLREARTDLHFRVARHFVTAGLVLRSRTRLTKRFVSLNPSISNLNLNVPYFACHFSLLPTLASSWPDLFKDMTILATFGSFPSNLEDAPNLNLIHLHSAGIDHLVSHPLFTQTNIPITTSSGIHGPIVLSKSYKKIYELQKQHKWGAPHEDFPQASDWVGKKVGVAEYGSIGRQITRVFTSLGCQIYAYTSSPRCAPSSRADQSYQLPHLGDPDSTLPTTWYSGTTKSDLHTFLSQDLAILVISLPLTPSTRGMFGKEECDTLYSHRQRQSSSSNPNPNPNPNPTTSPAPAPAGPLLINTSRGAIIKQASPDPRLENRSALRRRFRRHRNPEPLPPASELWDMENVVLTPHMSALNAGFSGQGRWVGCWWRI</sequence>
<dbReference type="PANTHER" id="PTHR43333:SF1">
    <property type="entry name" value="D-ISOMER SPECIFIC 2-HYDROXYACID DEHYDROGENASE NAD-BINDING DOMAIN-CONTAINING PROTEIN"/>
    <property type="match status" value="1"/>
</dbReference>
<dbReference type="AlphaFoldDB" id="A0A8H7AFW3"/>
<proteinExistence type="predicted"/>
<dbReference type="Proteomes" id="UP000606974">
    <property type="component" value="Unassembled WGS sequence"/>
</dbReference>
<dbReference type="InterPro" id="IPR036291">
    <property type="entry name" value="NAD(P)-bd_dom_sf"/>
</dbReference>
<accession>A0A8H7AFW3</accession>